<comment type="cofactor">
    <cofactor evidence="1 6">
        <name>Zn(2+)</name>
        <dbReference type="ChEBI" id="CHEBI:29105"/>
    </cofactor>
</comment>
<evidence type="ECO:0000313" key="10">
    <source>
        <dbReference type="Proteomes" id="UP000261111"/>
    </source>
</evidence>
<evidence type="ECO:0000256" key="4">
    <source>
        <dbReference type="ARBA" id="ARBA00022833"/>
    </source>
</evidence>
<organism evidence="9 10">
    <name type="scientific">Hungatella hathewayi</name>
    <dbReference type="NCBI Taxonomy" id="154046"/>
    <lineage>
        <taxon>Bacteria</taxon>
        <taxon>Bacillati</taxon>
        <taxon>Bacillota</taxon>
        <taxon>Clostridia</taxon>
        <taxon>Lachnospirales</taxon>
        <taxon>Lachnospiraceae</taxon>
        <taxon>Hungatella</taxon>
    </lineage>
</organism>
<dbReference type="Gene3D" id="3.90.180.10">
    <property type="entry name" value="Medium-chain alcohol dehydrogenases, catalytic domain"/>
    <property type="match status" value="1"/>
</dbReference>
<evidence type="ECO:0000256" key="2">
    <source>
        <dbReference type="ARBA" id="ARBA00008072"/>
    </source>
</evidence>
<dbReference type="Pfam" id="PF08240">
    <property type="entry name" value="ADH_N"/>
    <property type="match status" value="1"/>
</dbReference>
<evidence type="ECO:0000256" key="3">
    <source>
        <dbReference type="ARBA" id="ARBA00022723"/>
    </source>
</evidence>
<dbReference type="InterPro" id="IPR013149">
    <property type="entry name" value="ADH-like_C"/>
</dbReference>
<dbReference type="InterPro" id="IPR020843">
    <property type="entry name" value="ER"/>
</dbReference>
<keyword evidence="5" id="KW-0560">Oxidoreductase</keyword>
<dbReference type="RefSeq" id="WP_025654921.1">
    <property type="nucleotide sequence ID" value="NZ_QVIA01000016.1"/>
</dbReference>
<dbReference type="SUPFAM" id="SSF50129">
    <property type="entry name" value="GroES-like"/>
    <property type="match status" value="1"/>
</dbReference>
<dbReference type="GeneID" id="93332892"/>
<evidence type="ECO:0000259" key="8">
    <source>
        <dbReference type="SMART" id="SM00829"/>
    </source>
</evidence>
<dbReference type="InterPro" id="IPR011032">
    <property type="entry name" value="GroES-like_sf"/>
</dbReference>
<dbReference type="Proteomes" id="UP000261111">
    <property type="component" value="Unassembled WGS sequence"/>
</dbReference>
<accession>A0A3E2WQG5</accession>
<dbReference type="GO" id="GO:0008270">
    <property type="term" value="F:zinc ion binding"/>
    <property type="evidence" value="ECO:0007669"/>
    <property type="project" value="InterPro"/>
</dbReference>
<sequence length="344" mass="37585">MKAAVMKKVKEVVIEERDIPEIGDNEVLIKVKHCGVCGSDIHYYEHGRIGDFVVNQPMVLGHECAGEICKVGDSVKNLKIGDIVAVEPGYTCGKCEYCKSGKYNLCPDVVFLATPPYDGAFTEYLKYPADMVFKLPEGMDTVEGALIEPFCVGMHAAMQAEARVGQTAVILGAGCIGLCTLMALSTMGVKRVYMADIIQSRLDMAMELGAVKAIRADKEDVVQEIMEATTGRGVDLVFETAGSQQTAQQTAELAARGGTIVMVGMAADPVFQYDFGKIMNKEVKLHTVFRYRNLYEAAIHTVADCHLPIKKIVTNMYAFEQTGQALEDSISHKSEMVKSVIEFP</sequence>
<dbReference type="GO" id="GO:0016616">
    <property type="term" value="F:oxidoreductase activity, acting on the CH-OH group of donors, NAD or NADP as acceptor"/>
    <property type="evidence" value="ECO:0007669"/>
    <property type="project" value="InterPro"/>
</dbReference>
<dbReference type="Pfam" id="PF00107">
    <property type="entry name" value="ADH_zinc_N"/>
    <property type="match status" value="1"/>
</dbReference>
<dbReference type="InterPro" id="IPR045306">
    <property type="entry name" value="SDH-like"/>
</dbReference>
<dbReference type="Gene3D" id="3.40.50.720">
    <property type="entry name" value="NAD(P)-binding Rossmann-like Domain"/>
    <property type="match status" value="1"/>
</dbReference>
<keyword evidence="7" id="KW-0472">Membrane</keyword>
<comment type="similarity">
    <text evidence="2 6">Belongs to the zinc-containing alcohol dehydrogenase family.</text>
</comment>
<dbReference type="InterPro" id="IPR002328">
    <property type="entry name" value="ADH_Zn_CS"/>
</dbReference>
<proteinExistence type="inferred from homology"/>
<reference evidence="9 10" key="1">
    <citation type="submission" date="2018-08" db="EMBL/GenBank/DDBJ databases">
        <title>A genome reference for cultivated species of the human gut microbiota.</title>
        <authorList>
            <person name="Zou Y."/>
            <person name="Xue W."/>
            <person name="Luo G."/>
        </authorList>
    </citation>
    <scope>NUCLEOTIDE SEQUENCE [LARGE SCALE GENOMIC DNA]</scope>
    <source>
        <strain evidence="9 10">AF19-21</strain>
    </source>
</reference>
<dbReference type="InterPro" id="IPR036291">
    <property type="entry name" value="NAD(P)-bd_dom_sf"/>
</dbReference>
<evidence type="ECO:0000256" key="7">
    <source>
        <dbReference type="SAM" id="Phobius"/>
    </source>
</evidence>
<dbReference type="InterPro" id="IPR013154">
    <property type="entry name" value="ADH-like_N"/>
</dbReference>
<dbReference type="SUPFAM" id="SSF51735">
    <property type="entry name" value="NAD(P)-binding Rossmann-fold domains"/>
    <property type="match status" value="1"/>
</dbReference>
<dbReference type="PROSITE" id="PS00059">
    <property type="entry name" value="ADH_ZINC"/>
    <property type="match status" value="1"/>
</dbReference>
<evidence type="ECO:0000256" key="6">
    <source>
        <dbReference type="RuleBase" id="RU361277"/>
    </source>
</evidence>
<keyword evidence="7" id="KW-0812">Transmembrane</keyword>
<dbReference type="SMART" id="SM00829">
    <property type="entry name" value="PKS_ER"/>
    <property type="match status" value="1"/>
</dbReference>
<name>A0A3E2WQG5_9FIRM</name>
<keyword evidence="3 6" id="KW-0479">Metal-binding</keyword>
<keyword evidence="4 6" id="KW-0862">Zinc</keyword>
<dbReference type="PANTHER" id="PTHR43161:SF9">
    <property type="entry name" value="SORBITOL DEHYDROGENASE"/>
    <property type="match status" value="1"/>
</dbReference>
<comment type="caution">
    <text evidence="9">The sequence shown here is derived from an EMBL/GenBank/DDBJ whole genome shotgun (WGS) entry which is preliminary data.</text>
</comment>
<protein>
    <submittedName>
        <fullName evidence="9">NAD(P)-dependent alcohol dehydrogenase</fullName>
    </submittedName>
</protein>
<feature type="domain" description="Enoyl reductase (ER)" evidence="8">
    <location>
        <begin position="7"/>
        <end position="341"/>
    </location>
</feature>
<evidence type="ECO:0000256" key="1">
    <source>
        <dbReference type="ARBA" id="ARBA00001947"/>
    </source>
</evidence>
<dbReference type="AlphaFoldDB" id="A0A3E2WQG5"/>
<dbReference type="CDD" id="cd05285">
    <property type="entry name" value="sorbitol_DH"/>
    <property type="match status" value="1"/>
</dbReference>
<evidence type="ECO:0000256" key="5">
    <source>
        <dbReference type="ARBA" id="ARBA00023002"/>
    </source>
</evidence>
<dbReference type="EMBL" id="QVIA01000016">
    <property type="protein sequence ID" value="RGC29496.1"/>
    <property type="molecule type" value="Genomic_DNA"/>
</dbReference>
<evidence type="ECO:0000313" key="9">
    <source>
        <dbReference type="EMBL" id="RGC29496.1"/>
    </source>
</evidence>
<dbReference type="PANTHER" id="PTHR43161">
    <property type="entry name" value="SORBITOL DEHYDROGENASE"/>
    <property type="match status" value="1"/>
</dbReference>
<feature type="transmembrane region" description="Helical" evidence="7">
    <location>
        <begin position="168"/>
        <end position="189"/>
    </location>
</feature>
<gene>
    <name evidence="9" type="ORF">DWX41_14535</name>
</gene>
<keyword evidence="7" id="KW-1133">Transmembrane helix</keyword>